<dbReference type="Proteomes" id="UP000055048">
    <property type="component" value="Unassembled WGS sequence"/>
</dbReference>
<dbReference type="EMBL" id="JYDJ01000054">
    <property type="protein sequence ID" value="KRX46633.1"/>
    <property type="molecule type" value="Genomic_DNA"/>
</dbReference>
<accession>A0A0V0U5T4</accession>
<reference evidence="1 2" key="1">
    <citation type="submission" date="2015-01" db="EMBL/GenBank/DDBJ databases">
        <title>Evolution of Trichinella species and genotypes.</title>
        <authorList>
            <person name="Korhonen P.K."/>
            <person name="Edoardo P."/>
            <person name="Giuseppe L.R."/>
            <person name="Gasser R.B."/>
        </authorList>
    </citation>
    <scope>NUCLEOTIDE SEQUENCE [LARGE SCALE GENOMIC DNA]</scope>
    <source>
        <strain evidence="1">ISS417</strain>
    </source>
</reference>
<protein>
    <submittedName>
        <fullName evidence="1">Uncharacterized protein</fullName>
    </submittedName>
</protein>
<evidence type="ECO:0000313" key="2">
    <source>
        <dbReference type="Proteomes" id="UP000055048"/>
    </source>
</evidence>
<comment type="caution">
    <text evidence="1">The sequence shown here is derived from an EMBL/GenBank/DDBJ whole genome shotgun (WGS) entry which is preliminary data.</text>
</comment>
<organism evidence="1 2">
    <name type="scientific">Trichinella murrelli</name>
    <dbReference type="NCBI Taxonomy" id="144512"/>
    <lineage>
        <taxon>Eukaryota</taxon>
        <taxon>Metazoa</taxon>
        <taxon>Ecdysozoa</taxon>
        <taxon>Nematoda</taxon>
        <taxon>Enoplea</taxon>
        <taxon>Dorylaimia</taxon>
        <taxon>Trichinellida</taxon>
        <taxon>Trichinellidae</taxon>
        <taxon>Trichinella</taxon>
    </lineage>
</organism>
<sequence length="76" mass="8899">MNIGKLQKIHHYRTYISSTVNAEENLFYTDHSLVSSFHYCASQSLAMMQRQQRTPIQKFLKEPIFSMKVGTPNNFD</sequence>
<name>A0A0V0U5T4_9BILA</name>
<keyword evidence="2" id="KW-1185">Reference proteome</keyword>
<dbReference type="AlphaFoldDB" id="A0A0V0U5T4"/>
<gene>
    <name evidence="1" type="ORF">T05_12451</name>
</gene>
<evidence type="ECO:0000313" key="1">
    <source>
        <dbReference type="EMBL" id="KRX46633.1"/>
    </source>
</evidence>
<proteinExistence type="predicted"/>